<comment type="pathway">
    <text evidence="10">Lipid metabolism; phospholipid metabolism.</text>
</comment>
<dbReference type="HAMAP" id="MF_00019">
    <property type="entry name" value="PlsX"/>
    <property type="match status" value="1"/>
</dbReference>
<comment type="subunit">
    <text evidence="9 10">Homodimer. Probably interacts with PlsY.</text>
</comment>
<dbReference type="EC" id="2.3.1.274" evidence="8 10"/>
<evidence type="ECO:0000256" key="10">
    <source>
        <dbReference type="HAMAP-Rule" id="MF_00019"/>
    </source>
</evidence>
<dbReference type="GO" id="GO:0016746">
    <property type="term" value="F:acyltransferase activity"/>
    <property type="evidence" value="ECO:0007669"/>
    <property type="project" value="UniProtKB-KW"/>
</dbReference>
<dbReference type="EMBL" id="CP133270">
    <property type="protein sequence ID" value="WVX66347.1"/>
    <property type="molecule type" value="Genomic_DNA"/>
</dbReference>
<evidence type="ECO:0000256" key="3">
    <source>
        <dbReference type="ARBA" id="ARBA00022516"/>
    </source>
</evidence>
<keyword evidence="3 10" id="KW-0444">Lipid biosynthesis</keyword>
<keyword evidence="4 10" id="KW-0808">Transferase</keyword>
<comment type="similarity">
    <text evidence="10">Belongs to the PlsX family.</text>
</comment>
<dbReference type="NCBIfam" id="TIGR00182">
    <property type="entry name" value="plsX"/>
    <property type="match status" value="1"/>
</dbReference>
<gene>
    <name evidence="10" type="primary">plsX</name>
    <name evidence="11" type="ORF">Bealeia1_00523</name>
</gene>
<comment type="subcellular location">
    <subcellularLocation>
        <location evidence="10">Cytoplasm</location>
    </subcellularLocation>
    <text evidence="10">Associated with the membrane possibly through PlsY.</text>
</comment>
<evidence type="ECO:0000256" key="1">
    <source>
        <dbReference type="ARBA" id="ARBA00001232"/>
    </source>
</evidence>
<sequence>MGVTLAVDGMGGDQAPQMVVDGLALASIRYPTTSFILFGDEKTLSALVALHSHLKDHVTIVHTDEVVTSEMKPSAAIRGLPQSSMRLAIKAVAEGKAQGVVSAGNTGAYMALAKMVLKTLPGIERPALASLVPTLKSESVMLDLGANVECNARNLEQFALMGVMFARYVLSLCKPKVGVLNVGSEEMKGHAYVKEAADLIRAGSIGSSFHGFIEGDDITKGTVDVIVTDGFTGNVVLKSGEGVMQLAMTYVREGFKNSIFASLGYFLARPMLEKLKSRLDHRRYNGGIWLGLNGVAIKSHGGTDALGFSHAIALAIDMVTSGVNEHIVAEFKSEEAHLKKKAAV</sequence>
<evidence type="ECO:0000256" key="6">
    <source>
        <dbReference type="ARBA" id="ARBA00023209"/>
    </source>
</evidence>
<reference evidence="11 12" key="1">
    <citation type="journal article" date="2024" name="Environ. Microbiol.">
        <title>Novel evolutionary insights on the interactions of the Holosporales (Alphaproteobacteria) with eukaryotic hosts from comparative genomics.</title>
        <authorList>
            <person name="Giovannini M."/>
            <person name="Petroni G."/>
            <person name="Castelli M."/>
        </authorList>
    </citation>
    <scope>NUCLEOTIDE SEQUENCE [LARGE SCALE GENOMIC DNA]</scope>
    <source>
        <strain evidence="11 12">US_Bl 15I1</strain>
    </source>
</reference>
<evidence type="ECO:0000256" key="2">
    <source>
        <dbReference type="ARBA" id="ARBA00022490"/>
    </source>
</evidence>
<keyword evidence="2 10" id="KW-0963">Cytoplasm</keyword>
<protein>
    <recommendedName>
        <fullName evidence="8 10">Phosphate acyltransferase</fullName>
        <ecNumber evidence="8 10">2.3.1.274</ecNumber>
    </recommendedName>
    <alternativeName>
        <fullName evidence="10">Acyl-ACP phosphotransacylase</fullName>
    </alternativeName>
    <alternativeName>
        <fullName evidence="10">Acyl-[acyl-carrier-protein]--phosphate acyltransferase</fullName>
    </alternativeName>
    <alternativeName>
        <fullName evidence="10">Phosphate-acyl-ACP acyltransferase</fullName>
    </alternativeName>
</protein>
<proteinExistence type="inferred from homology"/>
<accession>A0ABZ2C4H8</accession>
<evidence type="ECO:0000256" key="7">
    <source>
        <dbReference type="ARBA" id="ARBA00023264"/>
    </source>
</evidence>
<dbReference type="PANTHER" id="PTHR30100">
    <property type="entry name" value="FATTY ACID/PHOSPHOLIPID SYNTHESIS PROTEIN PLSX"/>
    <property type="match status" value="1"/>
</dbReference>
<keyword evidence="12" id="KW-1185">Reference proteome</keyword>
<comment type="catalytic activity">
    <reaction evidence="1 10">
        <text>a fatty acyl-[ACP] + phosphate = an acyl phosphate + holo-[ACP]</text>
        <dbReference type="Rhea" id="RHEA:42292"/>
        <dbReference type="Rhea" id="RHEA-COMP:9685"/>
        <dbReference type="Rhea" id="RHEA-COMP:14125"/>
        <dbReference type="ChEBI" id="CHEBI:43474"/>
        <dbReference type="ChEBI" id="CHEBI:59918"/>
        <dbReference type="ChEBI" id="CHEBI:64479"/>
        <dbReference type="ChEBI" id="CHEBI:138651"/>
        <dbReference type="EC" id="2.3.1.274"/>
    </reaction>
</comment>
<dbReference type="Proteomes" id="UP001330434">
    <property type="component" value="Chromosome"/>
</dbReference>
<organism evidence="11 12">
    <name type="scientific">Candidatus Bealeia paramacronuclearis</name>
    <dbReference type="NCBI Taxonomy" id="1921001"/>
    <lineage>
        <taxon>Bacteria</taxon>
        <taxon>Pseudomonadati</taxon>
        <taxon>Pseudomonadota</taxon>
        <taxon>Alphaproteobacteria</taxon>
        <taxon>Holosporales</taxon>
        <taxon>Holosporaceae</taxon>
        <taxon>Candidatus Bealeia</taxon>
    </lineage>
</organism>
<evidence type="ECO:0000256" key="9">
    <source>
        <dbReference type="ARBA" id="ARBA00046608"/>
    </source>
</evidence>
<dbReference type="InterPro" id="IPR003664">
    <property type="entry name" value="FA_synthesis"/>
</dbReference>
<comment type="function">
    <text evidence="10">Catalyzes the reversible formation of acyl-phosphate (acyl-PO(4)) from acyl-[acyl-carrier-protein] (acyl-ACP). This enzyme utilizes acyl-ACP as fatty acyl donor, but not acyl-CoA.</text>
</comment>
<evidence type="ECO:0000313" key="12">
    <source>
        <dbReference type="Proteomes" id="UP001330434"/>
    </source>
</evidence>
<dbReference type="Pfam" id="PF02504">
    <property type="entry name" value="FA_synthesis"/>
    <property type="match status" value="1"/>
</dbReference>
<keyword evidence="11" id="KW-0012">Acyltransferase</keyword>
<dbReference type="SUPFAM" id="SSF53659">
    <property type="entry name" value="Isocitrate/Isopropylmalate dehydrogenase-like"/>
    <property type="match status" value="1"/>
</dbReference>
<keyword evidence="7 10" id="KW-1208">Phospholipid metabolism</keyword>
<dbReference type="PIRSF" id="PIRSF002465">
    <property type="entry name" value="Phsphlp_syn_PlsX"/>
    <property type="match status" value="1"/>
</dbReference>
<evidence type="ECO:0000256" key="8">
    <source>
        <dbReference type="ARBA" id="ARBA00024069"/>
    </source>
</evidence>
<evidence type="ECO:0000313" key="11">
    <source>
        <dbReference type="EMBL" id="WVX66347.1"/>
    </source>
</evidence>
<dbReference type="PANTHER" id="PTHR30100:SF1">
    <property type="entry name" value="PHOSPHATE ACYLTRANSFERASE"/>
    <property type="match status" value="1"/>
</dbReference>
<evidence type="ECO:0000256" key="4">
    <source>
        <dbReference type="ARBA" id="ARBA00022679"/>
    </source>
</evidence>
<dbReference type="InterPro" id="IPR012281">
    <property type="entry name" value="Phospholipid_synth_PlsX-like"/>
</dbReference>
<dbReference type="Gene3D" id="3.40.718.10">
    <property type="entry name" value="Isopropylmalate Dehydrogenase"/>
    <property type="match status" value="1"/>
</dbReference>
<evidence type="ECO:0000256" key="5">
    <source>
        <dbReference type="ARBA" id="ARBA00023098"/>
    </source>
</evidence>
<name>A0ABZ2C4H8_9PROT</name>
<dbReference type="RefSeq" id="WP_331255227.1">
    <property type="nucleotide sequence ID" value="NZ_CP133270.1"/>
</dbReference>
<keyword evidence="5 10" id="KW-0443">Lipid metabolism</keyword>
<keyword evidence="6 10" id="KW-0594">Phospholipid biosynthesis</keyword>